<dbReference type="InterPro" id="IPR022573">
    <property type="entry name" value="DUF2887"/>
</dbReference>
<comment type="caution">
    <text evidence="2">The sequence shown here is derived from an EMBL/GenBank/DDBJ whole genome shotgun (WGS) entry which is preliminary data.</text>
</comment>
<sequence>MKTDSIFYRLFQTFPEAFFELISQQKTEASAYDFASVELKQTAFRIDGIFLPTPNLKEKPIFFVEVQFQKDPELYARLFSEIFLYIRLYAPTKKWRAVVIFARRSMEPMEVDPFVNLLGSDQVICLYLNELGDIAEQSLGVGIMKLVVETKKRTPRAAQNLVDKARTELPKQAQQQVLDLIETIVLYKLPRINRQELAKMFRLSDFDIKKTRYYEEVREEVKEEVREEVKEEVREEVKEEVREEVKEEVREEVKEEVKQEEVLQLVVRQLERRIGGVAQQLQQRMTRLSVAQLENLALALLDFSNESDLLTWLQENSN</sequence>
<gene>
    <name evidence="2" type="ORF">AB0759_10565</name>
</gene>
<dbReference type="PANTHER" id="PTHR35586:SF2">
    <property type="entry name" value="SLL1542 PROTEIN"/>
    <property type="match status" value="1"/>
</dbReference>
<dbReference type="EMBL" id="JBFQGM010000003">
    <property type="protein sequence ID" value="MFL9461070.1"/>
    <property type="molecule type" value="Genomic_DNA"/>
</dbReference>
<organism evidence="2 3">
    <name type="scientific">Scytonema tolypothrichoides VB-61278_2</name>
    <dbReference type="NCBI Taxonomy" id="3232314"/>
    <lineage>
        <taxon>Bacteria</taxon>
        <taxon>Bacillati</taxon>
        <taxon>Cyanobacteriota</taxon>
        <taxon>Cyanophyceae</taxon>
        <taxon>Nostocales</taxon>
        <taxon>Scytonemataceae</taxon>
        <taxon>Scytonema</taxon>
    </lineage>
</organism>
<dbReference type="PANTHER" id="PTHR35586">
    <property type="entry name" value="SLL1691 PROTEIN"/>
    <property type="match status" value="1"/>
</dbReference>
<dbReference type="Proteomes" id="UP001628874">
    <property type="component" value="Unassembled WGS sequence"/>
</dbReference>
<name>A0ABW8WJ97_9CYAN</name>
<accession>A0ABW8WJ97</accession>
<dbReference type="InterPro" id="IPR010106">
    <property type="entry name" value="RpnA"/>
</dbReference>
<dbReference type="Pfam" id="PF14261">
    <property type="entry name" value="DUF4351"/>
    <property type="match status" value="1"/>
</dbReference>
<reference evidence="2 3" key="1">
    <citation type="submission" date="2024-07" db="EMBL/GenBank/DDBJ databases">
        <authorList>
            <person name="Tripathy S."/>
        </authorList>
    </citation>
    <scope>NUCLEOTIDE SEQUENCE [LARGE SCALE GENOMIC DNA]</scope>
    <source>
        <strain evidence="2 3">VB-61278_2</strain>
    </source>
</reference>
<keyword evidence="3" id="KW-1185">Reference proteome</keyword>
<evidence type="ECO:0000313" key="3">
    <source>
        <dbReference type="Proteomes" id="UP001628874"/>
    </source>
</evidence>
<proteinExistence type="predicted"/>
<evidence type="ECO:0000313" key="2">
    <source>
        <dbReference type="EMBL" id="MFL9461070.1"/>
    </source>
</evidence>
<protein>
    <submittedName>
        <fullName evidence="2">Rpn family recombination-promoting nuclease/putative transposase</fullName>
    </submittedName>
</protein>
<dbReference type="NCBIfam" id="TIGR01784">
    <property type="entry name" value="T_den_put_tspse"/>
    <property type="match status" value="1"/>
</dbReference>
<dbReference type="Pfam" id="PF11103">
    <property type="entry name" value="DUF2887"/>
    <property type="match status" value="1"/>
</dbReference>
<feature type="domain" description="DUF4351" evidence="1">
    <location>
        <begin position="255"/>
        <end position="313"/>
    </location>
</feature>
<evidence type="ECO:0000259" key="1">
    <source>
        <dbReference type="Pfam" id="PF14261"/>
    </source>
</evidence>
<dbReference type="InterPro" id="IPR025587">
    <property type="entry name" value="DUF4351"/>
</dbReference>
<dbReference type="RefSeq" id="WP_038071885.1">
    <property type="nucleotide sequence ID" value="NZ_JBFQGM010000003.1"/>
</dbReference>